<dbReference type="STRING" id="64791.A0A151XBX1"/>
<dbReference type="GO" id="GO:0004190">
    <property type="term" value="F:aspartic-type endopeptidase activity"/>
    <property type="evidence" value="ECO:0007669"/>
    <property type="project" value="UniProtKB-KW"/>
</dbReference>
<proteinExistence type="inferred from homology"/>
<gene>
    <name evidence="9" type="ORF">ALC60_03164</name>
</gene>
<keyword evidence="2 9" id="KW-0645">Protease</keyword>
<keyword evidence="10" id="KW-1185">Reference proteome</keyword>
<dbReference type="FunFam" id="2.40.70.10:FF:000008">
    <property type="entry name" value="Cathepsin D"/>
    <property type="match status" value="1"/>
</dbReference>
<accession>A0A151XBX1</accession>
<dbReference type="GO" id="GO:0006508">
    <property type="term" value="P:proteolysis"/>
    <property type="evidence" value="ECO:0007669"/>
    <property type="project" value="UniProtKB-KW"/>
</dbReference>
<dbReference type="PRINTS" id="PR00792">
    <property type="entry name" value="PEPSIN"/>
</dbReference>
<feature type="non-terminal residue" evidence="9">
    <location>
        <position position="1"/>
    </location>
</feature>
<dbReference type="InterPro" id="IPR021109">
    <property type="entry name" value="Peptidase_aspartic_dom_sf"/>
</dbReference>
<keyword evidence="5" id="KW-1015">Disulfide bond</keyword>
<comment type="similarity">
    <text evidence="1">Belongs to the peptidase A1 family.</text>
</comment>
<feature type="active site" evidence="7">
    <location>
        <position position="249"/>
    </location>
</feature>
<keyword evidence="4" id="KW-0378">Hydrolase</keyword>
<dbReference type="PANTHER" id="PTHR47966:SF51">
    <property type="entry name" value="BETA-SITE APP-CLEAVING ENZYME, ISOFORM A-RELATED"/>
    <property type="match status" value="1"/>
</dbReference>
<feature type="active site" evidence="7">
    <location>
        <position position="63"/>
    </location>
</feature>
<evidence type="ECO:0000259" key="8">
    <source>
        <dbReference type="PROSITE" id="PS51767"/>
    </source>
</evidence>
<evidence type="ECO:0000256" key="5">
    <source>
        <dbReference type="ARBA" id="ARBA00023157"/>
    </source>
</evidence>
<evidence type="ECO:0000256" key="7">
    <source>
        <dbReference type="PIRSR" id="PIRSR601461-1"/>
    </source>
</evidence>
<dbReference type="PANTHER" id="PTHR47966">
    <property type="entry name" value="BETA-SITE APP-CLEAVING ENZYME, ISOFORM A-RELATED"/>
    <property type="match status" value="1"/>
</dbReference>
<feature type="domain" description="Peptidase A1" evidence="8">
    <location>
        <begin position="45"/>
        <end position="364"/>
    </location>
</feature>
<protein>
    <submittedName>
        <fullName evidence="9">Lysosomal aspartic protease</fullName>
    </submittedName>
</protein>
<dbReference type="Pfam" id="PF00026">
    <property type="entry name" value="Asp"/>
    <property type="match status" value="1"/>
</dbReference>
<dbReference type="InterPro" id="IPR033121">
    <property type="entry name" value="PEPTIDASE_A1"/>
</dbReference>
<sequence>EFVYVASRIPLNKTNSIRKSLSIDRLSGNTSVIRLPLHYDGNAAYYGAITIGTPPQNFNVAIDIAFPELIIPSRNCCSNVPLYNTYDHTKSSTYIPNNTFFNFVYNKEKTNIIRIMSGFLSTDVINIVGINVSNQTFGEILVIEVIEFDNVKFDGILGMGFSTVPSEMSSIFTTMIKQGLLSRPVFSFYLNRNPELNNELILGNSDETLYEGNLTYVDIIHETFWKFSIDQIKIGDTILCMNRSQAMIDTLTLKLIGPSPDIANINRQIGANDTEGEMIVDCDKISNLPKIYFFLDDKPFGFSGEDYIIKLEQINKTKCISAFKSADTCISANKTKEPDWILGNVFLRRYYTEFDIENNRIGFAPAK</sequence>
<evidence type="ECO:0000313" key="9">
    <source>
        <dbReference type="EMBL" id="KYQ57862.1"/>
    </source>
</evidence>
<name>A0A151XBX1_9HYME</name>
<dbReference type="Gene3D" id="2.40.70.10">
    <property type="entry name" value="Acid Proteases"/>
    <property type="match status" value="2"/>
</dbReference>
<keyword evidence="6" id="KW-0325">Glycoprotein</keyword>
<evidence type="ECO:0000256" key="1">
    <source>
        <dbReference type="ARBA" id="ARBA00007447"/>
    </source>
</evidence>
<dbReference type="SUPFAM" id="SSF50630">
    <property type="entry name" value="Acid proteases"/>
    <property type="match status" value="1"/>
</dbReference>
<dbReference type="Proteomes" id="UP000075809">
    <property type="component" value="Unassembled WGS sequence"/>
</dbReference>
<dbReference type="PROSITE" id="PS51767">
    <property type="entry name" value="PEPTIDASE_A1"/>
    <property type="match status" value="1"/>
</dbReference>
<organism evidence="9 10">
    <name type="scientific">Mycetomoellerius zeteki</name>
    <dbReference type="NCBI Taxonomy" id="64791"/>
    <lineage>
        <taxon>Eukaryota</taxon>
        <taxon>Metazoa</taxon>
        <taxon>Ecdysozoa</taxon>
        <taxon>Arthropoda</taxon>
        <taxon>Hexapoda</taxon>
        <taxon>Insecta</taxon>
        <taxon>Pterygota</taxon>
        <taxon>Neoptera</taxon>
        <taxon>Endopterygota</taxon>
        <taxon>Hymenoptera</taxon>
        <taxon>Apocrita</taxon>
        <taxon>Aculeata</taxon>
        <taxon>Formicoidea</taxon>
        <taxon>Formicidae</taxon>
        <taxon>Myrmicinae</taxon>
        <taxon>Mycetomoellerius</taxon>
    </lineage>
</organism>
<dbReference type="Gene3D" id="2.60.40.1960">
    <property type="match status" value="1"/>
</dbReference>
<evidence type="ECO:0000256" key="4">
    <source>
        <dbReference type="ARBA" id="ARBA00022801"/>
    </source>
</evidence>
<dbReference type="AlphaFoldDB" id="A0A151XBX1"/>
<keyword evidence="3" id="KW-0064">Aspartyl protease</keyword>
<reference evidence="9 10" key="1">
    <citation type="submission" date="2015-09" db="EMBL/GenBank/DDBJ databases">
        <title>Trachymyrmex zeteki WGS genome.</title>
        <authorList>
            <person name="Nygaard S."/>
            <person name="Hu H."/>
            <person name="Boomsma J."/>
            <person name="Zhang G."/>
        </authorList>
    </citation>
    <scope>NUCLEOTIDE SEQUENCE [LARGE SCALE GENOMIC DNA]</scope>
    <source>
        <strain evidence="9">Tzet28-1</strain>
        <tissue evidence="9">Whole body</tissue>
    </source>
</reference>
<evidence type="ECO:0000256" key="3">
    <source>
        <dbReference type="ARBA" id="ARBA00022750"/>
    </source>
</evidence>
<dbReference type="InterPro" id="IPR001461">
    <property type="entry name" value="Aspartic_peptidase_A1"/>
</dbReference>
<evidence type="ECO:0000313" key="10">
    <source>
        <dbReference type="Proteomes" id="UP000075809"/>
    </source>
</evidence>
<dbReference type="FunFam" id="2.40.70.10:FF:000002">
    <property type="entry name" value="Vacuolar aspartic proteinase"/>
    <property type="match status" value="1"/>
</dbReference>
<evidence type="ECO:0000256" key="6">
    <source>
        <dbReference type="ARBA" id="ARBA00023180"/>
    </source>
</evidence>
<evidence type="ECO:0000256" key="2">
    <source>
        <dbReference type="ARBA" id="ARBA00022670"/>
    </source>
</evidence>
<dbReference type="EMBL" id="KQ982315">
    <property type="protein sequence ID" value="KYQ57862.1"/>
    <property type="molecule type" value="Genomic_DNA"/>
</dbReference>